<gene>
    <name evidence="1" type="ORF">S03H2_50569</name>
</gene>
<dbReference type="AlphaFoldDB" id="X1J9C7"/>
<feature type="non-terminal residue" evidence="1">
    <location>
        <position position="1"/>
    </location>
</feature>
<comment type="caution">
    <text evidence="1">The sequence shown here is derived from an EMBL/GenBank/DDBJ whole genome shotgun (WGS) entry which is preliminary data.</text>
</comment>
<name>X1J9C7_9ZZZZ</name>
<evidence type="ECO:0000313" key="1">
    <source>
        <dbReference type="EMBL" id="GAH66378.1"/>
    </source>
</evidence>
<sequence>AKDQYRVSLAFRRFATWQSFRDNVVTQKRILTRTYGRACYPNVLMFDFFMPLRNEEYLRTALDALFYKDTIKFRLKTIPQSHLEKHFTPKNEGQELHLERICDWIGERFVGYSISHVSGRFRVRELCTKQQVLDAAAKHSERYLVDETTAIVRFIFPCKGAQEATKDCAAGNLEVMDAFEKEADLIRWVFEKLFVQSVLEVVNGEDEIWLLESGMRSQLHIFQAAD</sequence>
<accession>X1J9C7</accession>
<reference evidence="1" key="1">
    <citation type="journal article" date="2014" name="Front. Microbiol.">
        <title>High frequency of phylogenetically diverse reductive dehalogenase-homologous genes in deep subseafloor sedimentary metagenomes.</title>
        <authorList>
            <person name="Kawai M."/>
            <person name="Futagami T."/>
            <person name="Toyoda A."/>
            <person name="Takaki Y."/>
            <person name="Nishi S."/>
            <person name="Hori S."/>
            <person name="Arai W."/>
            <person name="Tsubouchi T."/>
            <person name="Morono Y."/>
            <person name="Uchiyama I."/>
            <person name="Ito T."/>
            <person name="Fujiyama A."/>
            <person name="Inagaki F."/>
            <person name="Takami H."/>
        </authorList>
    </citation>
    <scope>NUCLEOTIDE SEQUENCE</scope>
    <source>
        <strain evidence="1">Expedition CK06-06</strain>
    </source>
</reference>
<dbReference type="EMBL" id="BARU01032029">
    <property type="protein sequence ID" value="GAH66378.1"/>
    <property type="molecule type" value="Genomic_DNA"/>
</dbReference>
<proteinExistence type="predicted"/>
<protein>
    <submittedName>
        <fullName evidence="1">Uncharacterized protein</fullName>
    </submittedName>
</protein>
<organism evidence="1">
    <name type="scientific">marine sediment metagenome</name>
    <dbReference type="NCBI Taxonomy" id="412755"/>
    <lineage>
        <taxon>unclassified sequences</taxon>
        <taxon>metagenomes</taxon>
        <taxon>ecological metagenomes</taxon>
    </lineage>
</organism>